<reference evidence="1" key="1">
    <citation type="submission" date="2018-05" db="EMBL/GenBank/DDBJ databases">
        <authorList>
            <person name="Lanie J.A."/>
            <person name="Ng W.-L."/>
            <person name="Kazmierczak K.M."/>
            <person name="Andrzejewski T.M."/>
            <person name="Davidsen T.M."/>
            <person name="Wayne K.J."/>
            <person name="Tettelin H."/>
            <person name="Glass J.I."/>
            <person name="Rusch D."/>
            <person name="Podicherti R."/>
            <person name="Tsui H.-C.T."/>
            <person name="Winkler M.E."/>
        </authorList>
    </citation>
    <scope>NUCLEOTIDE SEQUENCE</scope>
</reference>
<dbReference type="Pfam" id="PF02321">
    <property type="entry name" value="OEP"/>
    <property type="match status" value="1"/>
</dbReference>
<feature type="non-terminal residue" evidence="1">
    <location>
        <position position="242"/>
    </location>
</feature>
<dbReference type="InterPro" id="IPR003423">
    <property type="entry name" value="OMP_efflux"/>
</dbReference>
<dbReference type="PANTHER" id="PTHR30203">
    <property type="entry name" value="OUTER MEMBRANE CATION EFFLUX PROTEIN"/>
    <property type="match status" value="1"/>
</dbReference>
<evidence type="ECO:0008006" key="2">
    <source>
        <dbReference type="Google" id="ProtNLM"/>
    </source>
</evidence>
<dbReference type="AlphaFoldDB" id="A0A383C8Y6"/>
<protein>
    <recommendedName>
        <fullName evidence="2">TolC family protein</fullName>
    </recommendedName>
</protein>
<evidence type="ECO:0000313" key="1">
    <source>
        <dbReference type="EMBL" id="SVE28500.1"/>
    </source>
</evidence>
<dbReference type="InterPro" id="IPR010131">
    <property type="entry name" value="MdtP/NodT-like"/>
</dbReference>
<dbReference type="Gene3D" id="1.20.1600.10">
    <property type="entry name" value="Outer membrane efflux proteins (OEP)"/>
    <property type="match status" value="1"/>
</dbReference>
<accession>A0A383C8Y6</accession>
<feature type="non-terminal residue" evidence="1">
    <location>
        <position position="1"/>
    </location>
</feature>
<gene>
    <name evidence="1" type="ORF">METZ01_LOCUS481354</name>
</gene>
<sequence length="242" mass="26093">SVIGARERNHPLLQTSFGYSKSASLSSSSGGNGGSSTNSNTLTSTYSQKLNNGMTYGFTYTERTSQSTSLTAKDWSSVESSTSGDPYSQSSLSANLKIPFFQDSGSVINNIPVKLAEVGVDRAVLNSKSSKLGLLQGIASIYWDLVSIYQSIELQKNSVAISEQLLRDNQARQRAGQLSPTEVLSSETQLLRDQQTLYSLKQEALKVEDQVRAALNLPTLPVGLFPSDSPSIHSEDLKDAES</sequence>
<dbReference type="SUPFAM" id="SSF56954">
    <property type="entry name" value="Outer membrane efflux proteins (OEP)"/>
    <property type="match status" value="1"/>
</dbReference>
<dbReference type="EMBL" id="UINC01206735">
    <property type="protein sequence ID" value="SVE28500.1"/>
    <property type="molecule type" value="Genomic_DNA"/>
</dbReference>
<name>A0A383C8Y6_9ZZZZ</name>
<organism evidence="1">
    <name type="scientific">marine metagenome</name>
    <dbReference type="NCBI Taxonomy" id="408172"/>
    <lineage>
        <taxon>unclassified sequences</taxon>
        <taxon>metagenomes</taxon>
        <taxon>ecological metagenomes</taxon>
    </lineage>
</organism>
<proteinExistence type="predicted"/>
<dbReference type="GO" id="GO:0015562">
    <property type="term" value="F:efflux transmembrane transporter activity"/>
    <property type="evidence" value="ECO:0007669"/>
    <property type="project" value="InterPro"/>
</dbReference>